<gene>
    <name evidence="1" type="ordered locus">RPA1211</name>
</gene>
<dbReference type="eggNOG" id="ENOG502ZN42">
    <property type="taxonomic scope" value="Bacteria"/>
</dbReference>
<dbReference type="STRING" id="258594.RPA1211"/>
<reference evidence="1" key="1">
    <citation type="journal article" date="2004" name="Nat. Biotechnol.">
        <title>Complete genome sequence of the metabolically versatile photosynthetic bacterium Rhodopseudomonas palustris.</title>
        <authorList>
            <person name="Larimer F.W."/>
            <person name="Chain P."/>
            <person name="Hauser L."/>
            <person name="Lamerdin J."/>
            <person name="Malfatti S."/>
            <person name="Do L."/>
            <person name="Land M.L."/>
            <person name="Pelletier D.A."/>
            <person name="Beatty J.T."/>
            <person name="Lang A.S."/>
            <person name="Tabita F.R."/>
            <person name="Gibson J.L."/>
            <person name="Hanson T.E."/>
            <person name="Bobst C."/>
            <person name="Torres J.L."/>
            <person name="Peres C."/>
            <person name="Harrison F.H."/>
            <person name="Gibson J."/>
            <person name="Harwood C.S."/>
        </authorList>
    </citation>
    <scope>NUCLEOTIDE SEQUENCE [LARGE SCALE GENOMIC DNA]</scope>
    <source>
        <strain evidence="1">CGA009</strain>
    </source>
</reference>
<dbReference type="HOGENOM" id="CLU_836451_0_0_5"/>
<proteinExistence type="predicted"/>
<name>Q6NAH4_RHOPA</name>
<dbReference type="AlphaFoldDB" id="Q6NAH4"/>
<sequence>MTVMNYAQLWTGSAGIDTTKPTHPFTHHEILGLVQPFTQRGYQVDLAASDRIARRLIFKPVTHEKSDRSGIDATEVLQLDNPRPGLHLITRTLTLPQGLSATLESQGDDPAVLLQRIQTVLPQQQFRTVEGTAVALSYRLVQPNARRAATDTVRRELIRGEAEIAGFTVVLRAAQVRSYPAEIDITPKAPGVALPEDLLAVIGWSWSTLRKNKSGFTGKLMVRGQEPERSGRVEAAFEKTVAHLERTLTRPPAAYYEKLRGARWTVTFRRAVPALFFGGLIAGAASLTMIDVPQDSIFNLLLMGAPPLLMFGAFGMRETPSLEIPPIPRRWKETWLPESEPEPTTTNLDAQTT</sequence>
<dbReference type="EMBL" id="BX572596">
    <property type="protein sequence ID" value="CAE26654.1"/>
    <property type="molecule type" value="Genomic_DNA"/>
</dbReference>
<protein>
    <submittedName>
        <fullName evidence="1">Uncharacterized protein</fullName>
    </submittedName>
</protein>
<evidence type="ECO:0000313" key="1">
    <source>
        <dbReference type="EMBL" id="CAE26654.1"/>
    </source>
</evidence>
<organism evidence="1">
    <name type="scientific">Rhodopseudomonas palustris (strain ATCC BAA-98 / CGA009)</name>
    <dbReference type="NCBI Taxonomy" id="258594"/>
    <lineage>
        <taxon>Bacteria</taxon>
        <taxon>Pseudomonadati</taxon>
        <taxon>Pseudomonadota</taxon>
        <taxon>Alphaproteobacteria</taxon>
        <taxon>Hyphomicrobiales</taxon>
        <taxon>Nitrobacteraceae</taxon>
        <taxon>Rhodopseudomonas</taxon>
    </lineage>
</organism>
<accession>Q6NAH4</accession>